<dbReference type="GO" id="GO:0003908">
    <property type="term" value="F:methylated-DNA-[protein]-cysteine S-methyltransferase activity"/>
    <property type="evidence" value="ECO:0007669"/>
    <property type="project" value="UniProtKB-EC"/>
</dbReference>
<organism evidence="8 9">
    <name type="scientific">Micrococcus terreus</name>
    <dbReference type="NCBI Taxonomy" id="574650"/>
    <lineage>
        <taxon>Bacteria</taxon>
        <taxon>Bacillati</taxon>
        <taxon>Actinomycetota</taxon>
        <taxon>Actinomycetes</taxon>
        <taxon>Micrococcales</taxon>
        <taxon>Micrococcaceae</taxon>
        <taxon>Micrococcus</taxon>
    </lineage>
</organism>
<evidence type="ECO:0000256" key="3">
    <source>
        <dbReference type="ARBA" id="ARBA00022679"/>
    </source>
</evidence>
<dbReference type="RefSeq" id="WP_091697262.1">
    <property type="nucleotide sequence ID" value="NZ_FPCG01000006.1"/>
</dbReference>
<dbReference type="SUPFAM" id="SSF46767">
    <property type="entry name" value="Methylated DNA-protein cysteine methyltransferase, C-terminal domain"/>
    <property type="match status" value="1"/>
</dbReference>
<dbReference type="PROSITE" id="PS00374">
    <property type="entry name" value="MGMT"/>
    <property type="match status" value="1"/>
</dbReference>
<dbReference type="InterPro" id="IPR036388">
    <property type="entry name" value="WH-like_DNA-bd_sf"/>
</dbReference>
<keyword evidence="5" id="KW-0234">DNA repair</keyword>
<evidence type="ECO:0000256" key="2">
    <source>
        <dbReference type="ARBA" id="ARBA00022603"/>
    </source>
</evidence>
<protein>
    <submittedName>
        <fullName evidence="8">Methylated-DNA-[protein]-cysteine S-methyltransferase</fullName>
    </submittedName>
</protein>
<evidence type="ECO:0000313" key="9">
    <source>
        <dbReference type="Proteomes" id="UP000198881"/>
    </source>
</evidence>
<comment type="catalytic activity">
    <reaction evidence="6">
        <text>a 6-O-methyl-2'-deoxyguanosine in DNA + L-cysteinyl-[protein] = S-methyl-L-cysteinyl-[protein] + a 2'-deoxyguanosine in DNA</text>
        <dbReference type="Rhea" id="RHEA:24000"/>
        <dbReference type="Rhea" id="RHEA-COMP:10131"/>
        <dbReference type="Rhea" id="RHEA-COMP:10132"/>
        <dbReference type="Rhea" id="RHEA-COMP:11367"/>
        <dbReference type="Rhea" id="RHEA-COMP:11368"/>
        <dbReference type="ChEBI" id="CHEBI:29950"/>
        <dbReference type="ChEBI" id="CHEBI:82612"/>
        <dbReference type="ChEBI" id="CHEBI:85445"/>
        <dbReference type="ChEBI" id="CHEBI:85448"/>
        <dbReference type="EC" id="2.1.1.63"/>
    </reaction>
</comment>
<keyword evidence="4" id="KW-0227">DNA damage</keyword>
<evidence type="ECO:0000256" key="5">
    <source>
        <dbReference type="ARBA" id="ARBA00023204"/>
    </source>
</evidence>
<keyword evidence="9" id="KW-1185">Reference proteome</keyword>
<evidence type="ECO:0000259" key="7">
    <source>
        <dbReference type="Pfam" id="PF01035"/>
    </source>
</evidence>
<dbReference type="Pfam" id="PF01035">
    <property type="entry name" value="DNA_binding_1"/>
    <property type="match status" value="1"/>
</dbReference>
<dbReference type="PANTHER" id="PTHR10815">
    <property type="entry name" value="METHYLATED-DNA--PROTEIN-CYSTEINE METHYLTRANSFERASE"/>
    <property type="match status" value="1"/>
</dbReference>
<evidence type="ECO:0000256" key="1">
    <source>
        <dbReference type="ARBA" id="ARBA00001286"/>
    </source>
</evidence>
<name>A0A1I7MMK0_9MICC</name>
<comment type="catalytic activity">
    <reaction evidence="1">
        <text>a 4-O-methyl-thymidine in DNA + L-cysteinyl-[protein] = a thymidine in DNA + S-methyl-L-cysteinyl-[protein]</text>
        <dbReference type="Rhea" id="RHEA:53428"/>
        <dbReference type="Rhea" id="RHEA-COMP:10131"/>
        <dbReference type="Rhea" id="RHEA-COMP:10132"/>
        <dbReference type="Rhea" id="RHEA-COMP:13555"/>
        <dbReference type="Rhea" id="RHEA-COMP:13556"/>
        <dbReference type="ChEBI" id="CHEBI:29950"/>
        <dbReference type="ChEBI" id="CHEBI:82612"/>
        <dbReference type="ChEBI" id="CHEBI:137386"/>
        <dbReference type="ChEBI" id="CHEBI:137387"/>
        <dbReference type="EC" id="2.1.1.63"/>
    </reaction>
</comment>
<reference evidence="8 9" key="1">
    <citation type="submission" date="2016-10" db="EMBL/GenBank/DDBJ databases">
        <authorList>
            <person name="de Groot N.N."/>
        </authorList>
    </citation>
    <scope>NUCLEOTIDE SEQUENCE [LARGE SCALE GENOMIC DNA]</scope>
    <source>
        <strain evidence="8 9">CGMCC 1.7054</strain>
    </source>
</reference>
<evidence type="ECO:0000313" key="8">
    <source>
        <dbReference type="EMBL" id="SFV23154.1"/>
    </source>
</evidence>
<dbReference type="AlphaFoldDB" id="A0A1I7MMK0"/>
<keyword evidence="3 8" id="KW-0808">Transferase</keyword>
<dbReference type="InterPro" id="IPR014048">
    <property type="entry name" value="MethylDNA_cys_MeTrfase_DNA-bd"/>
</dbReference>
<evidence type="ECO:0000256" key="4">
    <source>
        <dbReference type="ARBA" id="ARBA00022763"/>
    </source>
</evidence>
<evidence type="ECO:0000256" key="6">
    <source>
        <dbReference type="ARBA" id="ARBA00049348"/>
    </source>
</evidence>
<accession>A0A1I7MMK0</accession>
<gene>
    <name evidence="8" type="ORF">SAMN04487966_10668</name>
</gene>
<dbReference type="InterPro" id="IPR001497">
    <property type="entry name" value="MethylDNA_cys_MeTrfase_AS"/>
</dbReference>
<dbReference type="Gene3D" id="1.10.10.10">
    <property type="entry name" value="Winged helix-like DNA-binding domain superfamily/Winged helix DNA-binding domain"/>
    <property type="match status" value="1"/>
</dbReference>
<dbReference type="InterPro" id="IPR036217">
    <property type="entry name" value="MethylDNA_cys_MeTrfase_DNAb"/>
</dbReference>
<dbReference type="Proteomes" id="UP000198881">
    <property type="component" value="Unassembled WGS sequence"/>
</dbReference>
<dbReference type="GO" id="GO:0006281">
    <property type="term" value="P:DNA repair"/>
    <property type="evidence" value="ECO:0007669"/>
    <property type="project" value="UniProtKB-KW"/>
</dbReference>
<dbReference type="OrthoDB" id="9802228at2"/>
<keyword evidence="2 8" id="KW-0489">Methyltransferase</keyword>
<proteinExistence type="predicted"/>
<feature type="domain" description="Methylated-DNA-[protein]-cysteine S-methyltransferase DNA binding" evidence="7">
    <location>
        <begin position="117"/>
        <end position="202"/>
    </location>
</feature>
<dbReference type="PANTHER" id="PTHR10815:SF13">
    <property type="entry name" value="METHYLATED-DNA--PROTEIN-CYSTEINE METHYLTRANSFERASE"/>
    <property type="match status" value="1"/>
</dbReference>
<dbReference type="STRING" id="574650.SAMN04487966_10668"/>
<dbReference type="CDD" id="cd06445">
    <property type="entry name" value="ATase"/>
    <property type="match status" value="1"/>
</dbReference>
<dbReference type="EMBL" id="FPCG01000006">
    <property type="protein sequence ID" value="SFV23154.1"/>
    <property type="molecule type" value="Genomic_DNA"/>
</dbReference>
<dbReference type="GO" id="GO:0032259">
    <property type="term" value="P:methylation"/>
    <property type="evidence" value="ECO:0007669"/>
    <property type="project" value="UniProtKB-KW"/>
</dbReference>
<dbReference type="NCBIfam" id="TIGR00589">
    <property type="entry name" value="ogt"/>
    <property type="match status" value="1"/>
</dbReference>
<sequence>MTDTAASAPVDEFLPELRWTTAPTPAGPVVIVYSPEDETVRASGVAVPQDGEPEVAAIGRLLQDVMERLEATDPQTAAREMNPLPVGHGTVAQALQAYADGQVDALAELKVKQPGTEFRQQVWQAMRLITPGAPVTYGELAQLAERPQAVRAAGSACAENLCAVVVPCHRVVRSGGSANSAQRTGNYLYGAGTKTALLEFEAAHAGS</sequence>